<evidence type="ECO:0000256" key="1">
    <source>
        <dbReference type="ARBA" id="ARBA00004651"/>
    </source>
</evidence>
<feature type="domain" description="G-protein coupled receptors family 1 profile" evidence="8">
    <location>
        <begin position="1"/>
        <end position="265"/>
    </location>
</feature>
<evidence type="ECO:0000256" key="5">
    <source>
        <dbReference type="ARBA" id="ARBA00023136"/>
    </source>
</evidence>
<dbReference type="GO" id="GO:0042277">
    <property type="term" value="F:peptide binding"/>
    <property type="evidence" value="ECO:0007669"/>
    <property type="project" value="TreeGrafter"/>
</dbReference>
<evidence type="ECO:0000313" key="10">
    <source>
        <dbReference type="Proteomes" id="UP001152320"/>
    </source>
</evidence>
<sequence>MYYFFIDFENYQCDDVQLPQYNWYAGVALALMLFADFFMPFAVLFCLNAMVIYKLWKRSQDQLEQCIQDLGLTKKTLDHEIRIYWKRVWAARFAYIRNCCRVGRAEPSHSDQDTESDTRSVVLTDIKQIDDNDDSKSVDAKSELQQTDLEINKTNQAAIEDVELNSSHIRQQNNDFEKTRTDSLQRAEDQAKILLQRRLSLEHRRIKKTARHLFVFVLVFFLCWMPFYITATVSCFVPPSDALTQAQQVTSVILWSNSLVNPFLYAAMSQAYRDFLRRYILRQRGH</sequence>
<dbReference type="InterPro" id="IPR000276">
    <property type="entry name" value="GPCR_Rhodpsn"/>
</dbReference>
<protein>
    <submittedName>
        <fullName evidence="9">5-hydroxytryptamine receptor</fullName>
    </submittedName>
</protein>
<keyword evidence="2" id="KW-1003">Cell membrane</keyword>
<evidence type="ECO:0000259" key="8">
    <source>
        <dbReference type="PROSITE" id="PS50262"/>
    </source>
</evidence>
<dbReference type="GO" id="GO:0005886">
    <property type="term" value="C:plasma membrane"/>
    <property type="evidence" value="ECO:0007669"/>
    <property type="project" value="UniProtKB-SubCell"/>
</dbReference>
<evidence type="ECO:0000313" key="9">
    <source>
        <dbReference type="EMBL" id="KAJ8038958.1"/>
    </source>
</evidence>
<dbReference type="EMBL" id="JAIZAY010000007">
    <property type="protein sequence ID" value="KAJ8038958.1"/>
    <property type="molecule type" value="Genomic_DNA"/>
</dbReference>
<accession>A0A9Q1C471</accession>
<dbReference type="PANTHER" id="PTHR24241:SF76">
    <property type="entry name" value="NEUROPEPTIDE SIFAMIDE RECEPTOR"/>
    <property type="match status" value="1"/>
</dbReference>
<keyword evidence="5 7" id="KW-0472">Membrane</keyword>
<proteinExistence type="predicted"/>
<dbReference type="GO" id="GO:0004930">
    <property type="term" value="F:G protein-coupled receptor activity"/>
    <property type="evidence" value="ECO:0007669"/>
    <property type="project" value="InterPro"/>
</dbReference>
<comment type="subcellular location">
    <subcellularLocation>
        <location evidence="1">Cell membrane</location>
        <topology evidence="1">Multi-pass membrane protein</topology>
    </subcellularLocation>
</comment>
<dbReference type="Pfam" id="PF00001">
    <property type="entry name" value="7tm_1"/>
    <property type="match status" value="1"/>
</dbReference>
<evidence type="ECO:0000256" key="7">
    <source>
        <dbReference type="SAM" id="Phobius"/>
    </source>
</evidence>
<feature type="transmembrane region" description="Helical" evidence="7">
    <location>
        <begin position="213"/>
        <end position="229"/>
    </location>
</feature>
<evidence type="ECO:0000256" key="2">
    <source>
        <dbReference type="ARBA" id="ARBA00022475"/>
    </source>
</evidence>
<dbReference type="InterPro" id="IPR017452">
    <property type="entry name" value="GPCR_Rhodpsn_7TM"/>
</dbReference>
<dbReference type="SUPFAM" id="SSF81321">
    <property type="entry name" value="Family A G protein-coupled receptor-like"/>
    <property type="match status" value="1"/>
</dbReference>
<dbReference type="GO" id="GO:0032870">
    <property type="term" value="P:cellular response to hormone stimulus"/>
    <property type="evidence" value="ECO:0007669"/>
    <property type="project" value="TreeGrafter"/>
</dbReference>
<evidence type="ECO:0000256" key="3">
    <source>
        <dbReference type="ARBA" id="ARBA00022692"/>
    </source>
</evidence>
<dbReference type="Proteomes" id="UP001152320">
    <property type="component" value="Chromosome 7"/>
</dbReference>
<dbReference type="OrthoDB" id="5977853at2759"/>
<name>A0A9Q1C471_HOLLE</name>
<dbReference type="PRINTS" id="PR00237">
    <property type="entry name" value="GPCRRHODOPSN"/>
</dbReference>
<organism evidence="9 10">
    <name type="scientific">Holothuria leucospilota</name>
    <name type="common">Black long sea cucumber</name>
    <name type="synonym">Mertensiothuria leucospilota</name>
    <dbReference type="NCBI Taxonomy" id="206669"/>
    <lineage>
        <taxon>Eukaryota</taxon>
        <taxon>Metazoa</taxon>
        <taxon>Echinodermata</taxon>
        <taxon>Eleutherozoa</taxon>
        <taxon>Echinozoa</taxon>
        <taxon>Holothuroidea</taxon>
        <taxon>Aspidochirotacea</taxon>
        <taxon>Aspidochirotida</taxon>
        <taxon>Holothuriidae</taxon>
        <taxon>Holothuria</taxon>
    </lineage>
</organism>
<dbReference type="PROSITE" id="PS50262">
    <property type="entry name" value="G_PROTEIN_RECEP_F1_2"/>
    <property type="match status" value="1"/>
</dbReference>
<feature type="transmembrane region" description="Helical" evidence="7">
    <location>
        <begin position="249"/>
        <end position="268"/>
    </location>
</feature>
<feature type="transmembrane region" description="Helical" evidence="7">
    <location>
        <begin position="23"/>
        <end position="53"/>
    </location>
</feature>
<dbReference type="Gene3D" id="1.20.1070.10">
    <property type="entry name" value="Rhodopsin 7-helix transmembrane proteins"/>
    <property type="match status" value="1"/>
</dbReference>
<keyword evidence="3 7" id="KW-0812">Transmembrane</keyword>
<dbReference type="PANTHER" id="PTHR24241">
    <property type="entry name" value="NEUROPEPTIDE RECEPTOR-RELATED G-PROTEIN COUPLED RECEPTOR"/>
    <property type="match status" value="1"/>
</dbReference>
<keyword evidence="6 9" id="KW-0675">Receptor</keyword>
<keyword evidence="10" id="KW-1185">Reference proteome</keyword>
<evidence type="ECO:0000256" key="6">
    <source>
        <dbReference type="ARBA" id="ARBA00023170"/>
    </source>
</evidence>
<evidence type="ECO:0000256" key="4">
    <source>
        <dbReference type="ARBA" id="ARBA00022989"/>
    </source>
</evidence>
<comment type="caution">
    <text evidence="9">The sequence shown here is derived from an EMBL/GenBank/DDBJ whole genome shotgun (WGS) entry which is preliminary data.</text>
</comment>
<reference evidence="9" key="1">
    <citation type="submission" date="2021-10" db="EMBL/GenBank/DDBJ databases">
        <title>Tropical sea cucumber genome reveals ecological adaptation and Cuvierian tubules defense mechanism.</title>
        <authorList>
            <person name="Chen T."/>
        </authorList>
    </citation>
    <scope>NUCLEOTIDE SEQUENCE</scope>
    <source>
        <strain evidence="9">Nanhai2018</strain>
        <tissue evidence="9">Muscle</tissue>
    </source>
</reference>
<keyword evidence="4 7" id="KW-1133">Transmembrane helix</keyword>
<gene>
    <name evidence="9" type="ORF">HOLleu_16528</name>
</gene>
<dbReference type="AlphaFoldDB" id="A0A9Q1C471"/>